<dbReference type="EC" id="2.8.1.12" evidence="3"/>
<evidence type="ECO:0000256" key="1">
    <source>
        <dbReference type="ARBA" id="ARBA00005046"/>
    </source>
</evidence>
<dbReference type="InterPro" id="IPR036563">
    <property type="entry name" value="MoaE_sf"/>
</dbReference>
<evidence type="ECO:0000256" key="2">
    <source>
        <dbReference type="ARBA" id="ARBA00005426"/>
    </source>
</evidence>
<sequence length="132" mass="14129">MIDARIQAGDFEPGRQLQRLEELGAGAIASMTIVLRAAADVREVQIDHYPALARNVLARIAAEAETRFGLSGIILIHRHGLLAPGDRIALAAATSADPKAALDGCAFLSESLGKTAPFWRKDVKEDGSAVWR</sequence>
<dbReference type="InterPro" id="IPR003448">
    <property type="entry name" value="Mopterin_biosynth_MoaE"/>
</dbReference>
<comment type="subunit">
    <text evidence="7">Heterotetramer of 2 MoaD subunits and 2 MoaE subunits. Also stable as homodimer. The enzyme changes between these two forms during catalysis.</text>
</comment>
<dbReference type="RefSeq" id="WP_106512946.1">
    <property type="nucleotide sequence ID" value="NZ_PXYI01000003.1"/>
</dbReference>
<dbReference type="Gene3D" id="3.90.1170.40">
    <property type="entry name" value="Molybdopterin biosynthesis MoaE subunit"/>
    <property type="match status" value="1"/>
</dbReference>
<dbReference type="CDD" id="cd00756">
    <property type="entry name" value="MoaE"/>
    <property type="match status" value="1"/>
</dbReference>
<dbReference type="OrthoDB" id="9803224at2"/>
<evidence type="ECO:0000256" key="7">
    <source>
        <dbReference type="ARBA" id="ARBA00026066"/>
    </source>
</evidence>
<evidence type="ECO:0000313" key="14">
    <source>
        <dbReference type="Proteomes" id="UP000241167"/>
    </source>
</evidence>
<proteinExistence type="inferred from homology"/>
<dbReference type="PANTHER" id="PTHR23404">
    <property type="entry name" value="MOLYBDOPTERIN SYNTHASE RELATED"/>
    <property type="match status" value="1"/>
</dbReference>
<dbReference type="SUPFAM" id="SSF54690">
    <property type="entry name" value="Molybdopterin synthase subunit MoaE"/>
    <property type="match status" value="1"/>
</dbReference>
<organism evidence="13 14">
    <name type="scientific">Allosphingosinicella deserti</name>
    <dbReference type="NCBI Taxonomy" id="2116704"/>
    <lineage>
        <taxon>Bacteria</taxon>
        <taxon>Pseudomonadati</taxon>
        <taxon>Pseudomonadota</taxon>
        <taxon>Alphaproteobacteria</taxon>
        <taxon>Sphingomonadales</taxon>
        <taxon>Sphingomonadaceae</taxon>
        <taxon>Allosphingosinicella</taxon>
    </lineage>
</organism>
<comment type="catalytic activity">
    <reaction evidence="12">
        <text>2 [molybdopterin-synthase sulfur-carrier protein]-C-terminal-Gly-aminoethanethioate + cyclic pyranopterin phosphate + H2O = molybdopterin + 2 [molybdopterin-synthase sulfur-carrier protein]-C-terminal Gly-Gly + 2 H(+)</text>
        <dbReference type="Rhea" id="RHEA:26333"/>
        <dbReference type="Rhea" id="RHEA-COMP:12202"/>
        <dbReference type="Rhea" id="RHEA-COMP:19907"/>
        <dbReference type="ChEBI" id="CHEBI:15377"/>
        <dbReference type="ChEBI" id="CHEBI:15378"/>
        <dbReference type="ChEBI" id="CHEBI:58698"/>
        <dbReference type="ChEBI" id="CHEBI:59648"/>
        <dbReference type="ChEBI" id="CHEBI:90778"/>
        <dbReference type="ChEBI" id="CHEBI:232372"/>
        <dbReference type="EC" id="2.8.1.12"/>
    </reaction>
</comment>
<reference evidence="13 14" key="1">
    <citation type="submission" date="2018-03" db="EMBL/GenBank/DDBJ databases">
        <title>The draft genome of Sphingosinicella sp. GL-C-18.</title>
        <authorList>
            <person name="Liu L."/>
            <person name="Li L."/>
            <person name="Liang L."/>
            <person name="Zhang X."/>
            <person name="Wang T."/>
        </authorList>
    </citation>
    <scope>NUCLEOTIDE SEQUENCE [LARGE SCALE GENOMIC DNA]</scope>
    <source>
        <strain evidence="13 14">GL-C-18</strain>
    </source>
</reference>
<protein>
    <recommendedName>
        <fullName evidence="4">Molybdopterin synthase catalytic subunit</fullName>
        <ecNumber evidence="3">2.8.1.12</ecNumber>
    </recommendedName>
    <alternativeName>
        <fullName evidence="10">MPT synthase subunit 2</fullName>
    </alternativeName>
    <alternativeName>
        <fullName evidence="8">Molybdenum cofactor biosynthesis protein E</fullName>
    </alternativeName>
    <alternativeName>
        <fullName evidence="9">Molybdopterin-converting factor large subunit</fullName>
    </alternativeName>
    <alternativeName>
        <fullName evidence="11">Molybdopterin-converting factor subunit 2</fullName>
    </alternativeName>
</protein>
<evidence type="ECO:0000256" key="11">
    <source>
        <dbReference type="ARBA" id="ARBA00032474"/>
    </source>
</evidence>
<evidence type="ECO:0000256" key="3">
    <source>
        <dbReference type="ARBA" id="ARBA00011950"/>
    </source>
</evidence>
<evidence type="ECO:0000256" key="9">
    <source>
        <dbReference type="ARBA" id="ARBA00030407"/>
    </source>
</evidence>
<evidence type="ECO:0000256" key="5">
    <source>
        <dbReference type="ARBA" id="ARBA00023150"/>
    </source>
</evidence>
<evidence type="ECO:0000256" key="6">
    <source>
        <dbReference type="ARBA" id="ARBA00025448"/>
    </source>
</evidence>
<accession>A0A2P7QS39</accession>
<evidence type="ECO:0000256" key="10">
    <source>
        <dbReference type="ARBA" id="ARBA00030781"/>
    </source>
</evidence>
<evidence type="ECO:0000256" key="12">
    <source>
        <dbReference type="ARBA" id="ARBA00049878"/>
    </source>
</evidence>
<evidence type="ECO:0000313" key="13">
    <source>
        <dbReference type="EMBL" id="PSJ40793.1"/>
    </source>
</evidence>
<name>A0A2P7QS39_9SPHN</name>
<keyword evidence="5" id="KW-0501">Molybdenum cofactor biosynthesis</keyword>
<dbReference type="AlphaFoldDB" id="A0A2P7QS39"/>
<dbReference type="EMBL" id="PXYI01000003">
    <property type="protein sequence ID" value="PSJ40793.1"/>
    <property type="molecule type" value="Genomic_DNA"/>
</dbReference>
<comment type="pathway">
    <text evidence="1">Cofactor biosynthesis; molybdopterin biosynthesis.</text>
</comment>
<comment type="similarity">
    <text evidence="2">Belongs to the MoaE family.</text>
</comment>
<dbReference type="GO" id="GO:0006777">
    <property type="term" value="P:Mo-molybdopterin cofactor biosynthetic process"/>
    <property type="evidence" value="ECO:0007669"/>
    <property type="project" value="UniProtKB-KW"/>
</dbReference>
<dbReference type="Proteomes" id="UP000241167">
    <property type="component" value="Unassembled WGS sequence"/>
</dbReference>
<comment type="function">
    <text evidence="6">Converts molybdopterin precursor Z into molybdopterin. This requires the incorporation of two sulfur atoms into precursor Z to generate a dithiolene group. The sulfur is provided by MoaD.</text>
</comment>
<evidence type="ECO:0000256" key="4">
    <source>
        <dbReference type="ARBA" id="ARBA00013858"/>
    </source>
</evidence>
<comment type="caution">
    <text evidence="13">The sequence shown here is derived from an EMBL/GenBank/DDBJ whole genome shotgun (WGS) entry which is preliminary data.</text>
</comment>
<dbReference type="GO" id="GO:0030366">
    <property type="term" value="F:molybdopterin synthase activity"/>
    <property type="evidence" value="ECO:0007669"/>
    <property type="project" value="UniProtKB-EC"/>
</dbReference>
<dbReference type="Pfam" id="PF02391">
    <property type="entry name" value="MoaE"/>
    <property type="match status" value="1"/>
</dbReference>
<dbReference type="UniPathway" id="UPA00344"/>
<evidence type="ECO:0000256" key="8">
    <source>
        <dbReference type="ARBA" id="ARBA00029745"/>
    </source>
</evidence>
<gene>
    <name evidence="13" type="ORF">C7I55_10895</name>
</gene>
<keyword evidence="14" id="KW-1185">Reference proteome</keyword>